<dbReference type="OrthoDB" id="187139at2759"/>
<evidence type="ECO:0000256" key="5">
    <source>
        <dbReference type="PROSITE-ProRule" id="PRU10052"/>
    </source>
</evidence>
<dbReference type="InterPro" id="IPR000743">
    <property type="entry name" value="Glyco_hydro_28"/>
</dbReference>
<dbReference type="GO" id="GO:0004650">
    <property type="term" value="F:polygalacturonase activity"/>
    <property type="evidence" value="ECO:0007669"/>
    <property type="project" value="InterPro"/>
</dbReference>
<dbReference type="Pfam" id="PF00295">
    <property type="entry name" value="Glyco_hydro_28"/>
    <property type="match status" value="1"/>
</dbReference>
<keyword evidence="8" id="KW-1185">Reference proteome</keyword>
<organism evidence="7 8">
    <name type="scientific">Brassica carinata</name>
    <name type="common">Ethiopian mustard</name>
    <name type="synonym">Abyssinian cabbage</name>
    <dbReference type="NCBI Taxonomy" id="52824"/>
    <lineage>
        <taxon>Eukaryota</taxon>
        <taxon>Viridiplantae</taxon>
        <taxon>Streptophyta</taxon>
        <taxon>Embryophyta</taxon>
        <taxon>Tracheophyta</taxon>
        <taxon>Spermatophyta</taxon>
        <taxon>Magnoliopsida</taxon>
        <taxon>eudicotyledons</taxon>
        <taxon>Gunneridae</taxon>
        <taxon>Pentapetalae</taxon>
        <taxon>rosids</taxon>
        <taxon>malvids</taxon>
        <taxon>Brassicales</taxon>
        <taxon>Brassicaceae</taxon>
        <taxon>Brassiceae</taxon>
        <taxon>Brassica</taxon>
    </lineage>
</organism>
<evidence type="ECO:0000256" key="6">
    <source>
        <dbReference type="RuleBase" id="RU361169"/>
    </source>
</evidence>
<dbReference type="Proteomes" id="UP000886595">
    <property type="component" value="Unassembled WGS sequence"/>
</dbReference>
<proteinExistence type="inferred from homology"/>
<gene>
    <name evidence="7" type="ORF">Bca52824_031931</name>
</gene>
<evidence type="ECO:0000256" key="4">
    <source>
        <dbReference type="ARBA" id="ARBA00023295"/>
    </source>
</evidence>
<dbReference type="InterPro" id="IPR011050">
    <property type="entry name" value="Pectin_lyase_fold/virulence"/>
</dbReference>
<dbReference type="GO" id="GO:0005975">
    <property type="term" value="P:carbohydrate metabolic process"/>
    <property type="evidence" value="ECO:0007669"/>
    <property type="project" value="InterPro"/>
</dbReference>
<dbReference type="PROSITE" id="PS00502">
    <property type="entry name" value="POLYGALACTURONASE"/>
    <property type="match status" value="1"/>
</dbReference>
<dbReference type="InterPro" id="IPR006626">
    <property type="entry name" value="PbH1"/>
</dbReference>
<dbReference type="AlphaFoldDB" id="A0A8X7SD50"/>
<evidence type="ECO:0000256" key="2">
    <source>
        <dbReference type="ARBA" id="ARBA00022801"/>
    </source>
</evidence>
<evidence type="ECO:0000256" key="3">
    <source>
        <dbReference type="ARBA" id="ARBA00023180"/>
    </source>
</evidence>
<protein>
    <recommendedName>
        <fullName evidence="9">Polygalacturonase</fullName>
    </recommendedName>
</protein>
<sequence length="344" mass="37459">MCSSGGSNKTLLIPSDNTFLLQPLVFQGPCNSPSVQVQLEGKIVAPLNKAAWSDLESCEWVSFNKIIGLTVLGSGTINGRGSSFWEVKYFFILKEVKFQLHFEGCNNLEINGITSFDSPRNHISIHDCRQVKITQIKLIAPGDSPNTDGIDISTSIDVEIYDTTVGTGDDCVALNSGSINISITRMQCGPGHGISVGSLGKDGEESMVENVQVTNCTFNETNNGARIKTWPNGKGYARNIVFKDITLTETKNPIIIDQQYIDKGRIDVEESSAVAISNVTFTNFHGTSRQDEIIKIDCSEVTSCKDIVLDRIDITTVDGKKPIVECSNAYGHSTNAYDGCLKTQ</sequence>
<evidence type="ECO:0000313" key="8">
    <source>
        <dbReference type="Proteomes" id="UP000886595"/>
    </source>
</evidence>
<keyword evidence="2 6" id="KW-0378">Hydrolase</keyword>
<keyword evidence="4 6" id="KW-0326">Glycosidase</keyword>
<dbReference type="Gene3D" id="2.160.20.10">
    <property type="entry name" value="Single-stranded right-handed beta-helix, Pectin lyase-like"/>
    <property type="match status" value="1"/>
</dbReference>
<accession>A0A8X7SD50</accession>
<evidence type="ECO:0000256" key="1">
    <source>
        <dbReference type="ARBA" id="ARBA00008834"/>
    </source>
</evidence>
<evidence type="ECO:0008006" key="9">
    <source>
        <dbReference type="Google" id="ProtNLM"/>
    </source>
</evidence>
<keyword evidence="3" id="KW-0325">Glycoprotein</keyword>
<dbReference type="PANTHER" id="PTHR31736:SF20">
    <property type="entry name" value="POLYGALACTURONASE"/>
    <property type="match status" value="1"/>
</dbReference>
<dbReference type="InterPro" id="IPR012334">
    <property type="entry name" value="Pectin_lyas_fold"/>
</dbReference>
<reference evidence="7 8" key="1">
    <citation type="submission" date="2020-02" db="EMBL/GenBank/DDBJ databases">
        <authorList>
            <person name="Ma Q."/>
            <person name="Huang Y."/>
            <person name="Song X."/>
            <person name="Pei D."/>
        </authorList>
    </citation>
    <scope>NUCLEOTIDE SEQUENCE [LARGE SCALE GENOMIC DNA]</scope>
    <source>
        <strain evidence="7">Sxm20200214</strain>
        <tissue evidence="7">Leaf</tissue>
    </source>
</reference>
<comment type="similarity">
    <text evidence="1 6">Belongs to the glycosyl hydrolase 28 family.</text>
</comment>
<dbReference type="EMBL" id="JAAMPC010000007">
    <property type="protein sequence ID" value="KAG2303280.1"/>
    <property type="molecule type" value="Genomic_DNA"/>
</dbReference>
<dbReference type="SMART" id="SM00710">
    <property type="entry name" value="PbH1"/>
    <property type="match status" value="4"/>
</dbReference>
<feature type="active site" evidence="5">
    <location>
        <position position="192"/>
    </location>
</feature>
<comment type="caution">
    <text evidence="7">The sequence shown here is derived from an EMBL/GenBank/DDBJ whole genome shotgun (WGS) entry which is preliminary data.</text>
</comment>
<evidence type="ECO:0000313" key="7">
    <source>
        <dbReference type="EMBL" id="KAG2303280.1"/>
    </source>
</evidence>
<name>A0A8X7SD50_BRACI</name>
<dbReference type="PANTHER" id="PTHR31736">
    <property type="match status" value="1"/>
</dbReference>
<dbReference type="SUPFAM" id="SSF51126">
    <property type="entry name" value="Pectin lyase-like"/>
    <property type="match status" value="1"/>
</dbReference>